<evidence type="ECO:0008006" key="3">
    <source>
        <dbReference type="Google" id="ProtNLM"/>
    </source>
</evidence>
<dbReference type="VEuPathDB" id="VectorBase:AARA21_002087"/>
<dbReference type="PANTHER" id="PTHR33053">
    <property type="entry name" value="PROTEIN, PUTATIVE-RELATED"/>
    <property type="match status" value="1"/>
</dbReference>
<evidence type="ECO:0000313" key="1">
    <source>
        <dbReference type="EnsemblMetazoa" id="AARA009593-PA"/>
    </source>
</evidence>
<protein>
    <recommendedName>
        <fullName evidence="3">Transposase domain-containing protein</fullName>
    </recommendedName>
</protein>
<keyword evidence="2" id="KW-1185">Reference proteome</keyword>
<dbReference type="Proteomes" id="UP000075840">
    <property type="component" value="Unassembled WGS sequence"/>
</dbReference>
<dbReference type="PANTHER" id="PTHR33053:SF9">
    <property type="entry name" value="AGAP000105-PA"/>
    <property type="match status" value="1"/>
</dbReference>
<proteinExistence type="predicted"/>
<evidence type="ECO:0000313" key="2">
    <source>
        <dbReference type="Proteomes" id="UP000075840"/>
    </source>
</evidence>
<accession>A0A182I7N9</accession>
<dbReference type="AlphaFoldDB" id="A0A182I7N9"/>
<organism evidence="1 2">
    <name type="scientific">Anopheles arabiensis</name>
    <name type="common">Mosquito</name>
    <dbReference type="NCBI Taxonomy" id="7173"/>
    <lineage>
        <taxon>Eukaryota</taxon>
        <taxon>Metazoa</taxon>
        <taxon>Ecdysozoa</taxon>
        <taxon>Arthropoda</taxon>
        <taxon>Hexapoda</taxon>
        <taxon>Insecta</taxon>
        <taxon>Pterygota</taxon>
        <taxon>Neoptera</taxon>
        <taxon>Endopterygota</taxon>
        <taxon>Diptera</taxon>
        <taxon>Nematocera</taxon>
        <taxon>Culicoidea</taxon>
        <taxon>Culicidae</taxon>
        <taxon>Anophelinae</taxon>
        <taxon>Anopheles</taxon>
    </lineage>
</organism>
<dbReference type="EnsemblMetazoa" id="AARA009593-RA">
    <property type="protein sequence ID" value="AARA009593-PA"/>
    <property type="gene ID" value="AARA009593"/>
</dbReference>
<reference evidence="1" key="1">
    <citation type="submission" date="2022-08" db="UniProtKB">
        <authorList>
            <consortium name="EnsemblMetazoa"/>
        </authorList>
    </citation>
    <scope>IDENTIFICATION</scope>
    <source>
        <strain evidence="1">Dongola</strain>
    </source>
</reference>
<name>A0A182I7N9_ANOAR</name>
<sequence>MPSVLFSPAVERFEIDFFVDGLPLYKSSRTQFWPILMGIHNLPNAPVMTVAIFCGESKPLYAEEYLGQFVEEMNELQRVGIVIGKRHYTVHLRSIIADSPARAFIKGVKSHNAYSACMKCTIITERDGSRLYFPYGAPCESRLHGLFCEDKYPDHKIHITPLVRLDQCDIICDIVVAEAMHLFYKGVMCKLLILWTEGFRDLGCKMTRRQQRELSAHLRSLKLPSDFQRKLRDLQYVKLWKASEFKMLLHVPGFVVLKGRINNAAYQHFMLLFVAVTLLSTSYHRAKWELANTLLHRFVKDYGTVYSPVLLNSNVHNLLHAYEDVHRFGELRTISAEKYEAKLHDIKQLVHSGRNSLVQAANRLQELWQVEYARPGCSSAGREEQSVRPVGSDTVATVRHGFMLRKNFRDQWCMTNLGDVVMYETATKSGPNVTVHGYTFSNQVPAFTEPCSSAELNIYAASMDDLDTVTLQHYPSSTLMCKLAAVETENPGEYVFVPLPHTYLQ</sequence>
<dbReference type="VEuPathDB" id="VectorBase:AARA009593"/>
<dbReference type="EMBL" id="APCN01008735">
    <property type="status" value="NOT_ANNOTATED_CDS"/>
    <property type="molecule type" value="Genomic_DNA"/>
</dbReference>